<proteinExistence type="predicted"/>
<dbReference type="EMBL" id="MCFD01000005">
    <property type="protein sequence ID" value="ORX70990.1"/>
    <property type="molecule type" value="Genomic_DNA"/>
</dbReference>
<accession>A0A1Y1WBR7</accession>
<dbReference type="CDD" id="cd03424">
    <property type="entry name" value="NUDIX_ADPRase_Nudt5_UGPPase_Nudt14"/>
    <property type="match status" value="1"/>
</dbReference>
<keyword evidence="2" id="KW-0378">Hydrolase</keyword>
<evidence type="ECO:0000256" key="2">
    <source>
        <dbReference type="ARBA" id="ARBA00022801"/>
    </source>
</evidence>
<comment type="cofactor">
    <cofactor evidence="1">
        <name>Mg(2+)</name>
        <dbReference type="ChEBI" id="CHEBI:18420"/>
    </cofactor>
</comment>
<dbReference type="Gene3D" id="3.90.79.10">
    <property type="entry name" value="Nucleoside Triphosphate Pyrophosphohydrolase"/>
    <property type="match status" value="1"/>
</dbReference>
<dbReference type="GO" id="GO:0080042">
    <property type="term" value="F:ADP-glucose pyrophosphohydrolase activity"/>
    <property type="evidence" value="ECO:0007669"/>
    <property type="project" value="TreeGrafter"/>
</dbReference>
<dbReference type="PANTHER" id="PTHR11839">
    <property type="entry name" value="UDP/ADP-SUGAR PYROPHOSPHATASE"/>
    <property type="match status" value="1"/>
</dbReference>
<comment type="caution">
    <text evidence="4">The sequence shown here is derived from an EMBL/GenBank/DDBJ whole genome shotgun (WGS) entry which is preliminary data.</text>
</comment>
<dbReference type="GeneID" id="63800828"/>
<dbReference type="STRING" id="61395.A0A1Y1WBR7"/>
<feature type="non-terminal residue" evidence="4">
    <location>
        <position position="1"/>
    </location>
</feature>
<evidence type="ECO:0000256" key="1">
    <source>
        <dbReference type="ARBA" id="ARBA00001946"/>
    </source>
</evidence>
<dbReference type="GO" id="GO:0080041">
    <property type="term" value="F:ADP-ribose pyrophosphohydrolase activity"/>
    <property type="evidence" value="ECO:0007669"/>
    <property type="project" value="TreeGrafter"/>
</dbReference>
<dbReference type="SUPFAM" id="SSF55811">
    <property type="entry name" value="Nudix"/>
    <property type="match status" value="1"/>
</dbReference>
<dbReference type="AlphaFoldDB" id="A0A1Y1WBR7"/>
<name>A0A1Y1WBR7_9FUNG</name>
<dbReference type="InterPro" id="IPR000086">
    <property type="entry name" value="NUDIX_hydrolase_dom"/>
</dbReference>
<evidence type="ECO:0000313" key="4">
    <source>
        <dbReference type="EMBL" id="ORX70990.1"/>
    </source>
</evidence>
<reference evidence="4 5" key="1">
    <citation type="submission" date="2016-07" db="EMBL/GenBank/DDBJ databases">
        <title>Pervasive Adenine N6-methylation of Active Genes in Fungi.</title>
        <authorList>
            <consortium name="DOE Joint Genome Institute"/>
            <person name="Mondo S.J."/>
            <person name="Dannebaum R.O."/>
            <person name="Kuo R.C."/>
            <person name="Labutti K."/>
            <person name="Haridas S."/>
            <person name="Kuo A."/>
            <person name="Salamov A."/>
            <person name="Ahrendt S.R."/>
            <person name="Lipzen A."/>
            <person name="Sullivan W."/>
            <person name="Andreopoulos W.B."/>
            <person name="Clum A."/>
            <person name="Lindquist E."/>
            <person name="Daum C."/>
            <person name="Ramamoorthy G.K."/>
            <person name="Gryganskyi A."/>
            <person name="Culley D."/>
            <person name="Magnuson J.K."/>
            <person name="James T.Y."/>
            <person name="O'Malley M.A."/>
            <person name="Stajich J.E."/>
            <person name="Spatafora J.W."/>
            <person name="Visel A."/>
            <person name="Grigoriev I.V."/>
        </authorList>
    </citation>
    <scope>NUCLEOTIDE SEQUENCE [LARGE SCALE GENOMIC DNA]</scope>
    <source>
        <strain evidence="4 5">ATCC 12442</strain>
    </source>
</reference>
<organism evidence="4 5">
    <name type="scientific">Linderina pennispora</name>
    <dbReference type="NCBI Taxonomy" id="61395"/>
    <lineage>
        <taxon>Eukaryota</taxon>
        <taxon>Fungi</taxon>
        <taxon>Fungi incertae sedis</taxon>
        <taxon>Zoopagomycota</taxon>
        <taxon>Kickxellomycotina</taxon>
        <taxon>Kickxellomycetes</taxon>
        <taxon>Kickxellales</taxon>
        <taxon>Kickxellaceae</taxon>
        <taxon>Linderina</taxon>
    </lineage>
</organism>
<dbReference type="PROSITE" id="PS51462">
    <property type="entry name" value="NUDIX"/>
    <property type="match status" value="1"/>
</dbReference>
<dbReference type="OrthoDB" id="10249920at2759"/>
<dbReference type="GO" id="GO:0006753">
    <property type="term" value="P:nucleoside phosphate metabolic process"/>
    <property type="evidence" value="ECO:0007669"/>
    <property type="project" value="TreeGrafter"/>
</dbReference>
<dbReference type="InterPro" id="IPR015797">
    <property type="entry name" value="NUDIX_hydrolase-like_dom_sf"/>
</dbReference>
<protein>
    <recommendedName>
        <fullName evidence="3">Nudix hydrolase domain-containing protein</fullName>
    </recommendedName>
</protein>
<dbReference type="RefSeq" id="XP_040744569.1">
    <property type="nucleotide sequence ID" value="XM_040884180.1"/>
</dbReference>
<feature type="domain" description="Nudix hydrolase" evidence="3">
    <location>
        <begin position="62"/>
        <end position="229"/>
    </location>
</feature>
<feature type="non-terminal residue" evidence="4">
    <location>
        <position position="230"/>
    </location>
</feature>
<evidence type="ECO:0000313" key="5">
    <source>
        <dbReference type="Proteomes" id="UP000193922"/>
    </source>
</evidence>
<evidence type="ECO:0000259" key="3">
    <source>
        <dbReference type="PROSITE" id="PS51462"/>
    </source>
</evidence>
<dbReference type="Pfam" id="PF00293">
    <property type="entry name" value="NUDIX"/>
    <property type="match status" value="1"/>
</dbReference>
<sequence length="230" mass="25401">QFPPFQSWLKSLDDQLCSSTISVSKVRIQGIDLFGSGKIGFIKFVADAQHATGQRVPGIVFMRGGSVSMLIILRTEKGPRVPSFQDHSSYVLLTEQARMPVANFQMRELPAGMLDGETGEFAGTAAKEIREETGLVIRPGDLVDLTQEVVQGTSDLGMYPSAGGCDEFVRLFAAEKIVSPQELAELRGKLSGLRDQGELITLRLVRLSELWRETRDLKATAALYLWDRLQ</sequence>
<dbReference type="GO" id="GO:0019693">
    <property type="term" value="P:ribose phosphate metabolic process"/>
    <property type="evidence" value="ECO:0007669"/>
    <property type="project" value="TreeGrafter"/>
</dbReference>
<dbReference type="PANTHER" id="PTHR11839:SF18">
    <property type="entry name" value="NUDIX HYDROLASE DOMAIN-CONTAINING PROTEIN"/>
    <property type="match status" value="1"/>
</dbReference>
<dbReference type="Proteomes" id="UP000193922">
    <property type="component" value="Unassembled WGS sequence"/>
</dbReference>
<gene>
    <name evidence="4" type="ORF">DL89DRAFT_210142</name>
</gene>
<keyword evidence="5" id="KW-1185">Reference proteome</keyword>